<accession>A0ABU0E7A9</accession>
<proteinExistence type="predicted"/>
<dbReference type="Gene3D" id="2.40.50.140">
    <property type="entry name" value="Nucleic acid-binding proteins"/>
    <property type="match status" value="1"/>
</dbReference>
<dbReference type="InterPro" id="IPR050437">
    <property type="entry name" value="Ribos_protein_bS1-like"/>
</dbReference>
<keyword evidence="3" id="KW-1185">Reference proteome</keyword>
<dbReference type="NCBIfam" id="NF040579">
    <property type="entry name" value="S1_dom_CvfD"/>
    <property type="match status" value="1"/>
</dbReference>
<dbReference type="InterPro" id="IPR012340">
    <property type="entry name" value="NA-bd_OB-fold"/>
</dbReference>
<organism evidence="2 3">
    <name type="scientific">Breznakia pachnodae</name>
    <dbReference type="NCBI Taxonomy" id="265178"/>
    <lineage>
        <taxon>Bacteria</taxon>
        <taxon>Bacillati</taxon>
        <taxon>Bacillota</taxon>
        <taxon>Erysipelotrichia</taxon>
        <taxon>Erysipelotrichales</taxon>
        <taxon>Erysipelotrichaceae</taxon>
        <taxon>Breznakia</taxon>
    </lineage>
</organism>
<dbReference type="SMART" id="SM00316">
    <property type="entry name" value="S1"/>
    <property type="match status" value="1"/>
</dbReference>
<evidence type="ECO:0000259" key="1">
    <source>
        <dbReference type="PROSITE" id="PS50126"/>
    </source>
</evidence>
<reference evidence="2 3" key="1">
    <citation type="submission" date="2023-07" db="EMBL/GenBank/DDBJ databases">
        <title>Genomic Encyclopedia of Type Strains, Phase IV (KMG-IV): sequencing the most valuable type-strain genomes for metagenomic binning, comparative biology and taxonomic classification.</title>
        <authorList>
            <person name="Goeker M."/>
        </authorList>
    </citation>
    <scope>NUCLEOTIDE SEQUENCE [LARGE SCALE GENOMIC DNA]</scope>
    <source>
        <strain evidence="2 3">DSM 16784</strain>
    </source>
</reference>
<dbReference type="PROSITE" id="PS50126">
    <property type="entry name" value="S1"/>
    <property type="match status" value="1"/>
</dbReference>
<sequence>MYKNGDIVEGVITGIQPYGAFVKIDDTHNGLLHISEISDDYIYDIHEYLSMKEKIRIKILDLGEDDHHFKLSLKALQKDSGRKRRSGIQKLLPKSIIGFQTLEDHLDQWIEEGKIGGYDD</sequence>
<name>A0ABU0E7A9_9FIRM</name>
<evidence type="ECO:0000313" key="3">
    <source>
        <dbReference type="Proteomes" id="UP001230220"/>
    </source>
</evidence>
<dbReference type="PANTHER" id="PTHR10724">
    <property type="entry name" value="30S RIBOSOMAL PROTEIN S1"/>
    <property type="match status" value="1"/>
</dbReference>
<dbReference type="RefSeq" id="WP_307410798.1">
    <property type="nucleotide sequence ID" value="NZ_JAUSUR010000008.1"/>
</dbReference>
<feature type="domain" description="S1 motif" evidence="1">
    <location>
        <begin position="5"/>
        <end position="74"/>
    </location>
</feature>
<dbReference type="Pfam" id="PF00575">
    <property type="entry name" value="S1"/>
    <property type="match status" value="1"/>
</dbReference>
<protein>
    <submittedName>
        <fullName evidence="2">General stress protein 13</fullName>
    </submittedName>
</protein>
<comment type="caution">
    <text evidence="2">The sequence shown here is derived from an EMBL/GenBank/DDBJ whole genome shotgun (WGS) entry which is preliminary data.</text>
</comment>
<evidence type="ECO:0000313" key="2">
    <source>
        <dbReference type="EMBL" id="MDQ0362784.1"/>
    </source>
</evidence>
<dbReference type="InterPro" id="IPR003029">
    <property type="entry name" value="S1_domain"/>
</dbReference>
<dbReference type="EMBL" id="JAUSUR010000008">
    <property type="protein sequence ID" value="MDQ0362784.1"/>
    <property type="molecule type" value="Genomic_DNA"/>
</dbReference>
<dbReference type="Proteomes" id="UP001230220">
    <property type="component" value="Unassembled WGS sequence"/>
</dbReference>
<dbReference type="SUPFAM" id="SSF50249">
    <property type="entry name" value="Nucleic acid-binding proteins"/>
    <property type="match status" value="1"/>
</dbReference>
<gene>
    <name evidence="2" type="ORF">J2S15_003545</name>
</gene>